<sequence>MTSSANPHEIARFAELSDTWWDTSGPLKTLHDINPARLAFVEKHLKLADSRILDVGCGGGILAEAMARRRAIVTGIDAEPGAIEAARAHAKAQDVSLSYHCALLETFEEEGFDAITCMEMLEHVDEPQTIITACAARVNSGGYVFLSTINRTARAWLTAVVGAEYLLRLLPRQTHDFQKFITPGELAAMARAAGLDPVSESGMAYNPFKRRAQLCRDVSVNYLLACRKP</sequence>
<dbReference type="Proteomes" id="UP000054785">
    <property type="component" value="Unassembled WGS sequence"/>
</dbReference>
<comment type="pathway">
    <text evidence="5">Cofactor biosynthesis; ubiquinone biosynthesis.</text>
</comment>
<dbReference type="GO" id="GO:0061542">
    <property type="term" value="F:3-demethylubiquinol 3-O-methyltransferase activity"/>
    <property type="evidence" value="ECO:0007669"/>
    <property type="project" value="UniProtKB-UniRule"/>
</dbReference>
<reference evidence="6 7" key="1">
    <citation type="submission" date="2015-11" db="EMBL/GenBank/DDBJ databases">
        <title>Genomic analysis of 38 Legionella species identifies large and diverse effector repertoires.</title>
        <authorList>
            <person name="Burstein D."/>
            <person name="Amaro F."/>
            <person name="Zusman T."/>
            <person name="Lifshitz Z."/>
            <person name="Cohen O."/>
            <person name="Gilbert J.A."/>
            <person name="Pupko T."/>
            <person name="Shuman H.A."/>
            <person name="Segal G."/>
        </authorList>
    </citation>
    <scope>NUCLEOTIDE SEQUENCE [LARGE SCALE GENOMIC DNA]</scope>
    <source>
        <strain evidence="6 7">ATCC 49504</strain>
    </source>
</reference>
<comment type="caution">
    <text evidence="6">The sequence shown here is derived from an EMBL/GenBank/DDBJ whole genome shotgun (WGS) entry which is preliminary data.</text>
</comment>
<dbReference type="AlphaFoldDB" id="A0A0W0TW69"/>
<evidence type="ECO:0000256" key="4">
    <source>
        <dbReference type="ARBA" id="ARBA00022691"/>
    </source>
</evidence>
<dbReference type="GO" id="GO:0102208">
    <property type="term" value="F:2-polyprenyl-6-hydroxyphenol methylase activity"/>
    <property type="evidence" value="ECO:0007669"/>
    <property type="project" value="UniProtKB-EC"/>
</dbReference>
<keyword evidence="6" id="KW-0830">Ubiquinone</keyword>
<keyword evidence="2 5" id="KW-0808">Transferase</keyword>
<dbReference type="PANTHER" id="PTHR43464">
    <property type="entry name" value="METHYLTRANSFERASE"/>
    <property type="match status" value="1"/>
</dbReference>
<dbReference type="GO" id="GO:0010420">
    <property type="term" value="F:polyprenyldihydroxybenzoate methyltransferase activity"/>
    <property type="evidence" value="ECO:0007669"/>
    <property type="project" value="InterPro"/>
</dbReference>
<dbReference type="InterPro" id="IPR010233">
    <property type="entry name" value="UbiG_MeTrfase"/>
</dbReference>
<evidence type="ECO:0000256" key="1">
    <source>
        <dbReference type="ARBA" id="ARBA00022603"/>
    </source>
</evidence>
<organism evidence="6 7">
    <name type="scientific">Legionella geestiana</name>
    <dbReference type="NCBI Taxonomy" id="45065"/>
    <lineage>
        <taxon>Bacteria</taxon>
        <taxon>Pseudomonadati</taxon>
        <taxon>Pseudomonadota</taxon>
        <taxon>Gammaproteobacteria</taxon>
        <taxon>Legionellales</taxon>
        <taxon>Legionellaceae</taxon>
        <taxon>Legionella</taxon>
    </lineage>
</organism>
<feature type="binding site" evidence="5">
    <location>
        <position position="118"/>
    </location>
    <ligand>
        <name>S-adenosyl-L-methionine</name>
        <dbReference type="ChEBI" id="CHEBI:59789"/>
    </ligand>
</feature>
<dbReference type="Gene3D" id="3.40.50.150">
    <property type="entry name" value="Vaccinia Virus protein VP39"/>
    <property type="match status" value="1"/>
</dbReference>
<evidence type="ECO:0000256" key="2">
    <source>
        <dbReference type="ARBA" id="ARBA00022679"/>
    </source>
</evidence>
<dbReference type="RefSeq" id="WP_028386694.1">
    <property type="nucleotide sequence ID" value="NZ_CAAAHN010000025.1"/>
</dbReference>
<comment type="function">
    <text evidence="5">O-methyltransferase that catalyzes the 2 O-methylation steps in the ubiquinone biosynthetic pathway.</text>
</comment>
<dbReference type="PATRIC" id="fig|45065.4.peg.1208"/>
<keyword evidence="4 5" id="KW-0949">S-adenosyl-L-methionine</keyword>
<dbReference type="EMBL" id="LNYC01000043">
    <property type="protein sequence ID" value="KTC99871.1"/>
    <property type="molecule type" value="Genomic_DNA"/>
</dbReference>
<dbReference type="NCBIfam" id="TIGR01983">
    <property type="entry name" value="UbiG"/>
    <property type="match status" value="1"/>
</dbReference>
<dbReference type="InterPro" id="IPR029063">
    <property type="entry name" value="SAM-dependent_MTases_sf"/>
</dbReference>
<name>A0A0W0TW69_9GAMM</name>
<keyword evidence="3 5" id="KW-0831">Ubiquinone biosynthesis</keyword>
<dbReference type="EC" id="2.1.1.64" evidence="5"/>
<evidence type="ECO:0000256" key="5">
    <source>
        <dbReference type="HAMAP-Rule" id="MF_00472"/>
    </source>
</evidence>
<comment type="catalytic activity">
    <reaction evidence="5">
        <text>a 3-(all-trans-polyprenyl)benzene-1,2-diol + S-adenosyl-L-methionine = a 2-methoxy-6-(all-trans-polyprenyl)phenol + S-adenosyl-L-homocysteine + H(+)</text>
        <dbReference type="Rhea" id="RHEA:31411"/>
        <dbReference type="Rhea" id="RHEA-COMP:9550"/>
        <dbReference type="Rhea" id="RHEA-COMP:9551"/>
        <dbReference type="ChEBI" id="CHEBI:15378"/>
        <dbReference type="ChEBI" id="CHEBI:57856"/>
        <dbReference type="ChEBI" id="CHEBI:59789"/>
        <dbReference type="ChEBI" id="CHEBI:62729"/>
        <dbReference type="ChEBI" id="CHEBI:62731"/>
        <dbReference type="EC" id="2.1.1.222"/>
    </reaction>
</comment>
<proteinExistence type="inferred from homology"/>
<evidence type="ECO:0000313" key="7">
    <source>
        <dbReference type="Proteomes" id="UP000054785"/>
    </source>
</evidence>
<comment type="similarity">
    <text evidence="5">Belongs to the methyltransferase superfamily. UbiG/COQ3 family.</text>
</comment>
<dbReference type="CDD" id="cd02440">
    <property type="entry name" value="AdoMet_MTases"/>
    <property type="match status" value="1"/>
</dbReference>
<dbReference type="EC" id="2.1.1.222" evidence="5"/>
<feature type="binding site" evidence="5">
    <location>
        <position position="37"/>
    </location>
    <ligand>
        <name>S-adenosyl-L-methionine</name>
        <dbReference type="ChEBI" id="CHEBI:59789"/>
    </ligand>
</feature>
<keyword evidence="1 5" id="KW-0489">Methyltransferase</keyword>
<protein>
    <recommendedName>
        <fullName evidence="5">Ubiquinone biosynthesis O-methyltransferase</fullName>
    </recommendedName>
    <alternativeName>
        <fullName evidence="5">2-polyprenyl-6-hydroxyphenol methylase</fullName>
        <ecNumber evidence="5">2.1.1.222</ecNumber>
    </alternativeName>
    <alternativeName>
        <fullName evidence="5">3-demethylubiquinone 3-O-methyltransferase</fullName>
        <ecNumber evidence="5">2.1.1.64</ecNumber>
    </alternativeName>
</protein>
<dbReference type="PANTHER" id="PTHR43464:SF19">
    <property type="entry name" value="UBIQUINONE BIOSYNTHESIS O-METHYLTRANSFERASE, MITOCHONDRIAL"/>
    <property type="match status" value="1"/>
</dbReference>
<gene>
    <name evidence="5 6" type="primary">ubiG</name>
    <name evidence="6" type="ORF">Lgee_1126</name>
</gene>
<comment type="catalytic activity">
    <reaction evidence="5">
        <text>a 3-demethylubiquinol + S-adenosyl-L-methionine = a ubiquinol + S-adenosyl-L-homocysteine + H(+)</text>
        <dbReference type="Rhea" id="RHEA:44380"/>
        <dbReference type="Rhea" id="RHEA-COMP:9566"/>
        <dbReference type="Rhea" id="RHEA-COMP:10914"/>
        <dbReference type="ChEBI" id="CHEBI:15378"/>
        <dbReference type="ChEBI" id="CHEBI:17976"/>
        <dbReference type="ChEBI" id="CHEBI:57856"/>
        <dbReference type="ChEBI" id="CHEBI:59789"/>
        <dbReference type="ChEBI" id="CHEBI:84422"/>
        <dbReference type="EC" id="2.1.1.64"/>
    </reaction>
</comment>
<keyword evidence="7" id="KW-1185">Reference proteome</keyword>
<feature type="binding site" evidence="5">
    <location>
        <position position="56"/>
    </location>
    <ligand>
        <name>S-adenosyl-L-methionine</name>
        <dbReference type="ChEBI" id="CHEBI:59789"/>
    </ligand>
</feature>
<dbReference type="GO" id="GO:0032259">
    <property type="term" value="P:methylation"/>
    <property type="evidence" value="ECO:0007669"/>
    <property type="project" value="UniProtKB-KW"/>
</dbReference>
<dbReference type="SUPFAM" id="SSF53335">
    <property type="entry name" value="S-adenosyl-L-methionine-dependent methyltransferases"/>
    <property type="match status" value="1"/>
</dbReference>
<dbReference type="HAMAP" id="MF_00472">
    <property type="entry name" value="UbiG"/>
    <property type="match status" value="1"/>
</dbReference>
<dbReference type="OrthoDB" id="9801538at2"/>
<evidence type="ECO:0000256" key="3">
    <source>
        <dbReference type="ARBA" id="ARBA00022688"/>
    </source>
</evidence>
<dbReference type="Pfam" id="PF13489">
    <property type="entry name" value="Methyltransf_23"/>
    <property type="match status" value="1"/>
</dbReference>
<feature type="binding site" evidence="5">
    <location>
        <position position="77"/>
    </location>
    <ligand>
        <name>S-adenosyl-L-methionine</name>
        <dbReference type="ChEBI" id="CHEBI:59789"/>
    </ligand>
</feature>
<accession>A0A0W0TW69</accession>
<dbReference type="UniPathway" id="UPA00232"/>
<evidence type="ECO:0000313" key="6">
    <source>
        <dbReference type="EMBL" id="KTC99871.1"/>
    </source>
</evidence>
<dbReference type="STRING" id="45065.Lgee_1126"/>